<proteinExistence type="predicted"/>
<gene>
    <name evidence="2" type="ORF">FocTR4_00009935</name>
</gene>
<dbReference type="Proteomes" id="UP000321331">
    <property type="component" value="Unassembled WGS sequence"/>
</dbReference>
<feature type="region of interest" description="Disordered" evidence="1">
    <location>
        <begin position="97"/>
        <end position="119"/>
    </location>
</feature>
<comment type="caution">
    <text evidence="2">The sequence shown here is derived from an EMBL/GenBank/DDBJ whole genome shotgun (WGS) entry which is preliminary data.</text>
</comment>
<reference evidence="2 3" key="1">
    <citation type="submission" date="2019-07" db="EMBL/GenBank/DDBJ databases">
        <title>The First High-Quality Draft Genome Sequence of the Causal Agent of the Current Panama Disease Epidemic.</title>
        <authorList>
            <person name="Warmington R.J."/>
            <person name="Kay W."/>
            <person name="Jeffries A."/>
            <person name="Bebber D."/>
            <person name="Moore K."/>
            <person name="Studholme D.J."/>
        </authorList>
    </citation>
    <scope>NUCLEOTIDE SEQUENCE [LARGE SCALE GENOMIC DNA]</scope>
    <source>
        <strain evidence="2 3">TR4</strain>
    </source>
</reference>
<protein>
    <submittedName>
        <fullName evidence="2">Uncharacterized protein</fullName>
    </submittedName>
</protein>
<dbReference type="AlphaFoldDB" id="A0A5C6T509"/>
<evidence type="ECO:0000313" key="3">
    <source>
        <dbReference type="Proteomes" id="UP000321331"/>
    </source>
</evidence>
<organism evidence="2 3">
    <name type="scientific">Fusarium oxysporum f. sp. cubense</name>
    <dbReference type="NCBI Taxonomy" id="61366"/>
    <lineage>
        <taxon>Eukaryota</taxon>
        <taxon>Fungi</taxon>
        <taxon>Dikarya</taxon>
        <taxon>Ascomycota</taxon>
        <taxon>Pezizomycotina</taxon>
        <taxon>Sordariomycetes</taxon>
        <taxon>Hypocreomycetidae</taxon>
        <taxon>Hypocreales</taxon>
        <taxon>Nectriaceae</taxon>
        <taxon>Fusarium</taxon>
        <taxon>Fusarium oxysporum species complex</taxon>
    </lineage>
</organism>
<feature type="non-terminal residue" evidence="2">
    <location>
        <position position="119"/>
    </location>
</feature>
<evidence type="ECO:0000256" key="1">
    <source>
        <dbReference type="SAM" id="MobiDB-lite"/>
    </source>
</evidence>
<evidence type="ECO:0000313" key="2">
    <source>
        <dbReference type="EMBL" id="TXC05877.1"/>
    </source>
</evidence>
<name>A0A5C6T509_FUSOC</name>
<dbReference type="EMBL" id="VMNF01000006">
    <property type="protein sequence ID" value="TXC05877.1"/>
    <property type="molecule type" value="Genomic_DNA"/>
</dbReference>
<sequence>MGETDQAEAKRCDVSFLTTALRETASDLACTSHTVLFKPSSHILDATGVRRHCYNCPSPAITKAKIWVFEVPQKRHQGQSLAAIHLTVARLATQECKYDNTRPRTPEQRTLGDPDRTIL</sequence>
<accession>A0A5C6T509</accession>